<dbReference type="EMBL" id="VFLP01000132">
    <property type="protein sequence ID" value="TRX87732.1"/>
    <property type="molecule type" value="Genomic_DNA"/>
</dbReference>
<evidence type="ECO:0000313" key="2">
    <source>
        <dbReference type="Proteomes" id="UP000319160"/>
    </source>
</evidence>
<comment type="caution">
    <text evidence="1">The sequence shown here is derived from an EMBL/GenBank/DDBJ whole genome shotgun (WGS) entry which is preliminary data.</text>
</comment>
<reference evidence="2" key="1">
    <citation type="submission" date="2019-06" db="EMBL/GenBank/DDBJ databases">
        <title>Draft genome sequence of the griseofulvin-producing fungus Xylaria cubensis strain G536.</title>
        <authorList>
            <person name="Mead M.E."/>
            <person name="Raja H.A."/>
            <person name="Steenwyk J.L."/>
            <person name="Knowles S.L."/>
            <person name="Oberlies N.H."/>
            <person name="Rokas A."/>
        </authorList>
    </citation>
    <scope>NUCLEOTIDE SEQUENCE [LARGE SCALE GENOMIC DNA]</scope>
    <source>
        <strain evidence="2">G536</strain>
    </source>
</reference>
<gene>
    <name evidence="1" type="ORF">FHL15_011382</name>
</gene>
<name>A0A553HIF1_9PEZI</name>
<dbReference type="Proteomes" id="UP000319160">
    <property type="component" value="Unassembled WGS sequence"/>
</dbReference>
<evidence type="ECO:0000313" key="1">
    <source>
        <dbReference type="EMBL" id="TRX87732.1"/>
    </source>
</evidence>
<organism evidence="1 2">
    <name type="scientific">Xylaria flabelliformis</name>
    <dbReference type="NCBI Taxonomy" id="2512241"/>
    <lineage>
        <taxon>Eukaryota</taxon>
        <taxon>Fungi</taxon>
        <taxon>Dikarya</taxon>
        <taxon>Ascomycota</taxon>
        <taxon>Pezizomycotina</taxon>
        <taxon>Sordariomycetes</taxon>
        <taxon>Xylariomycetidae</taxon>
        <taxon>Xylariales</taxon>
        <taxon>Xylariaceae</taxon>
        <taxon>Xylaria</taxon>
    </lineage>
</organism>
<keyword evidence="2" id="KW-1185">Reference proteome</keyword>
<protein>
    <recommendedName>
        <fullName evidence="3">FAR1 domain-containing protein</fullName>
    </recommendedName>
</protein>
<dbReference type="AlphaFoldDB" id="A0A553HIF1"/>
<proteinExistence type="predicted"/>
<accession>A0A553HIF1</accession>
<dbReference type="OrthoDB" id="4622795at2759"/>
<sequence length="191" mass="21497">MPLAPPTDGSFDTFQQGFDAWQAHALAEGYVIKKSNSSDKRDGQYTRHIIRCRAGPLTKAPRATHRKTSTASQGCRFEASAKLYNGADAWAFQVKHPHHTHLPSFTTPTHRKQQMTPEVIRMILNGLDNSMPRRLIYRTIKSCNPDLILTPDDISNFISRRLRKETAVSLSNQMHVPLPTQEEEAEADSSS</sequence>
<evidence type="ECO:0008006" key="3">
    <source>
        <dbReference type="Google" id="ProtNLM"/>
    </source>
</evidence>